<dbReference type="GO" id="GO:0005506">
    <property type="term" value="F:iron ion binding"/>
    <property type="evidence" value="ECO:0007669"/>
    <property type="project" value="InterPro"/>
</dbReference>
<evidence type="ECO:0000256" key="5">
    <source>
        <dbReference type="ARBA" id="ARBA00023002"/>
    </source>
</evidence>
<dbReference type="EMBL" id="OV121135">
    <property type="protein sequence ID" value="CAH0554526.1"/>
    <property type="molecule type" value="Genomic_DNA"/>
</dbReference>
<proteinExistence type="inferred from homology"/>
<name>A0A9P0B056_BRAAE</name>
<dbReference type="InterPro" id="IPR002401">
    <property type="entry name" value="Cyt_P450_E_grp-I"/>
</dbReference>
<gene>
    <name evidence="10" type="ORF">MELIAE_LOCUS6097</name>
</gene>
<comment type="cofactor">
    <cofactor evidence="1 8">
        <name>heme</name>
        <dbReference type="ChEBI" id="CHEBI:30413"/>
    </cofactor>
</comment>
<keyword evidence="7 9" id="KW-0503">Monooxygenase</keyword>
<reference evidence="10" key="1">
    <citation type="submission" date="2021-12" db="EMBL/GenBank/DDBJ databases">
        <authorList>
            <person name="King R."/>
        </authorList>
    </citation>
    <scope>NUCLEOTIDE SEQUENCE</scope>
</reference>
<keyword evidence="11" id="KW-1185">Reference proteome</keyword>
<dbReference type="OrthoDB" id="1470350at2759"/>
<dbReference type="PRINTS" id="PR00385">
    <property type="entry name" value="P450"/>
</dbReference>
<dbReference type="InterPro" id="IPR036396">
    <property type="entry name" value="Cyt_P450_sf"/>
</dbReference>
<evidence type="ECO:0000256" key="1">
    <source>
        <dbReference type="ARBA" id="ARBA00001971"/>
    </source>
</evidence>
<keyword evidence="4 8" id="KW-0479">Metal-binding</keyword>
<dbReference type="GO" id="GO:0016705">
    <property type="term" value="F:oxidoreductase activity, acting on paired donors, with incorporation or reduction of molecular oxygen"/>
    <property type="evidence" value="ECO:0007669"/>
    <property type="project" value="InterPro"/>
</dbReference>
<dbReference type="PROSITE" id="PS00086">
    <property type="entry name" value="CYTOCHROME_P450"/>
    <property type="match status" value="1"/>
</dbReference>
<keyword evidence="3 8" id="KW-0349">Heme</keyword>
<dbReference type="GO" id="GO:0004497">
    <property type="term" value="F:monooxygenase activity"/>
    <property type="evidence" value="ECO:0007669"/>
    <property type="project" value="UniProtKB-KW"/>
</dbReference>
<dbReference type="PRINTS" id="PR00463">
    <property type="entry name" value="EP450I"/>
</dbReference>
<evidence type="ECO:0000256" key="3">
    <source>
        <dbReference type="ARBA" id="ARBA00022617"/>
    </source>
</evidence>
<evidence type="ECO:0000256" key="9">
    <source>
        <dbReference type="RuleBase" id="RU000461"/>
    </source>
</evidence>
<keyword evidence="6 8" id="KW-0408">Iron</keyword>
<evidence type="ECO:0000256" key="2">
    <source>
        <dbReference type="ARBA" id="ARBA00010617"/>
    </source>
</evidence>
<dbReference type="InterPro" id="IPR050196">
    <property type="entry name" value="Cytochrome_P450_Monoox"/>
</dbReference>
<dbReference type="GO" id="GO:0020037">
    <property type="term" value="F:heme binding"/>
    <property type="evidence" value="ECO:0007669"/>
    <property type="project" value="InterPro"/>
</dbReference>
<feature type="binding site" description="axial binding residue" evidence="8">
    <location>
        <position position="473"/>
    </location>
    <ligand>
        <name>heme</name>
        <dbReference type="ChEBI" id="CHEBI:30413"/>
    </ligand>
    <ligandPart>
        <name>Fe</name>
        <dbReference type="ChEBI" id="CHEBI:18248"/>
    </ligandPart>
</feature>
<dbReference type="Pfam" id="PF00067">
    <property type="entry name" value="p450"/>
    <property type="match status" value="1"/>
</dbReference>
<comment type="similarity">
    <text evidence="2 9">Belongs to the cytochrome P450 family.</text>
</comment>
<protein>
    <recommendedName>
        <fullName evidence="12">Cytochrome P450</fullName>
    </recommendedName>
</protein>
<dbReference type="InterPro" id="IPR017972">
    <property type="entry name" value="Cyt_P450_CS"/>
</dbReference>
<evidence type="ECO:0000313" key="10">
    <source>
        <dbReference type="EMBL" id="CAH0554526.1"/>
    </source>
</evidence>
<evidence type="ECO:0000256" key="7">
    <source>
        <dbReference type="ARBA" id="ARBA00023033"/>
    </source>
</evidence>
<dbReference type="InterPro" id="IPR001128">
    <property type="entry name" value="Cyt_P450"/>
</dbReference>
<dbReference type="AlphaFoldDB" id="A0A9P0B056"/>
<evidence type="ECO:0000313" key="11">
    <source>
        <dbReference type="Proteomes" id="UP001154078"/>
    </source>
</evidence>
<dbReference type="PANTHER" id="PTHR24291">
    <property type="entry name" value="CYTOCHROME P450 FAMILY 4"/>
    <property type="match status" value="1"/>
</dbReference>
<evidence type="ECO:0000256" key="8">
    <source>
        <dbReference type="PIRSR" id="PIRSR602401-1"/>
    </source>
</evidence>
<evidence type="ECO:0000256" key="4">
    <source>
        <dbReference type="ARBA" id="ARBA00022723"/>
    </source>
</evidence>
<dbReference type="PANTHER" id="PTHR24291:SF106">
    <property type="entry name" value="CYTOCHROME P450 4G1-RELATED"/>
    <property type="match status" value="1"/>
</dbReference>
<dbReference type="Gene3D" id="1.10.630.10">
    <property type="entry name" value="Cytochrome P450"/>
    <property type="match status" value="1"/>
</dbReference>
<dbReference type="Proteomes" id="UP001154078">
    <property type="component" value="Chromosome 4"/>
</dbReference>
<dbReference type="SUPFAM" id="SSF48264">
    <property type="entry name" value="Cytochrome P450"/>
    <property type="match status" value="1"/>
</dbReference>
<keyword evidence="5 9" id="KW-0560">Oxidoreductase</keyword>
<accession>A0A9P0B056</accession>
<evidence type="ECO:0008006" key="12">
    <source>
        <dbReference type="Google" id="ProtNLM"/>
    </source>
</evidence>
<organism evidence="10 11">
    <name type="scientific">Brassicogethes aeneus</name>
    <name type="common">Rape pollen beetle</name>
    <name type="synonym">Meligethes aeneus</name>
    <dbReference type="NCBI Taxonomy" id="1431903"/>
    <lineage>
        <taxon>Eukaryota</taxon>
        <taxon>Metazoa</taxon>
        <taxon>Ecdysozoa</taxon>
        <taxon>Arthropoda</taxon>
        <taxon>Hexapoda</taxon>
        <taxon>Insecta</taxon>
        <taxon>Pterygota</taxon>
        <taxon>Neoptera</taxon>
        <taxon>Endopterygota</taxon>
        <taxon>Coleoptera</taxon>
        <taxon>Polyphaga</taxon>
        <taxon>Cucujiformia</taxon>
        <taxon>Nitidulidae</taxon>
        <taxon>Meligethinae</taxon>
        <taxon>Brassicogethes</taxon>
    </lineage>
</organism>
<sequence>MFYYLGFLVFFLAYIYWKISRRHVERLASKIPGIPDLPIIGSTLEILNVGYSTTPTDTFKKAYDYLTKYGRVIKLWLGPKLVVFLTDPSDVEVILSSKVHIDKTPEYGFFKPWLGDGLLISTGEKWRAHRKLIAPTFHLNVLKGFMDVFNVNSRDVVEKLNKEVGREFDVHDYMSEITVEILLETAMGVSKQNQDQNAFDYATAVMKMCNILHLRTLKLWLRSDFIFNLSKYAKSQKKLLNTIHSLTRKVIKHKKVDYNNGIRGEVPEIVEKDQTKQTVDGLSHGLRDDLDDDDDIGEKKRMAFLDFMIDASQNQVVISDEEIKEQVDTIMFEGHDTTAAASSFFLSLMGIHQDIQDKVFQELDNIFGDSDRKCTFADTLELKYMERCIMETLRLYPPVPLIGRQINEDVKLASGDYTIPKGTSVGIGLFKLHRLEEFFPEPDKFNPDNFLPEKCANRHYYAFIPFSAGPRSCVGRKYAMLKLKVLLSTILRNFRMQSNVEEKDFVLQGDIILKRKDGFRITVETRK</sequence>
<evidence type="ECO:0000256" key="6">
    <source>
        <dbReference type="ARBA" id="ARBA00023004"/>
    </source>
</evidence>
<dbReference type="CDD" id="cd20628">
    <property type="entry name" value="CYP4"/>
    <property type="match status" value="1"/>
</dbReference>